<accession>I6SE87</accession>
<dbReference type="PATRIC" id="fig|768486.3.peg.1972"/>
<proteinExistence type="predicted"/>
<protein>
    <recommendedName>
        <fullName evidence="3">Sensor histidine kinase NatK C-terminal domain-containing protein</fullName>
    </recommendedName>
</protein>
<keyword evidence="2" id="KW-1185">Reference proteome</keyword>
<reference evidence="1 2" key="1">
    <citation type="journal article" date="2012" name="J. Bacteriol.">
        <title>Genome sequence of Enterococcus hirae (Streptococcus faecalis) ATCC 9790, a model organism for the study of ion transport, bioenergetics, and copper homeostasis.</title>
        <authorList>
            <person name="Gaechter T."/>
            <person name="Wunderlin C."/>
            <person name="Schmidheini T."/>
            <person name="Solioz M."/>
        </authorList>
    </citation>
    <scope>NUCLEOTIDE SEQUENCE [LARGE SCALE GENOMIC DNA]</scope>
    <source>
        <strain evidence="2">ATCC 9790 / DSM 20160 / JCM 8729 / LMG 6399 / NBRC 3181 / NCIMB 6459 / NCDO 1258 / NCTC 12367 / WDCM 00089 / R</strain>
    </source>
</reference>
<evidence type="ECO:0008006" key="3">
    <source>
        <dbReference type="Google" id="ProtNLM"/>
    </source>
</evidence>
<dbReference type="AlphaFoldDB" id="I6SE87"/>
<dbReference type="Proteomes" id="UP000002895">
    <property type="component" value="Chromosome"/>
</dbReference>
<dbReference type="Gene3D" id="3.30.565.10">
    <property type="entry name" value="Histidine kinase-like ATPase, C-terminal domain"/>
    <property type="match status" value="1"/>
</dbReference>
<evidence type="ECO:0000313" key="2">
    <source>
        <dbReference type="Proteomes" id="UP000002895"/>
    </source>
</evidence>
<sequence>MFQKGTTSQKSSKGIGLYSVKKIVEENENLALNLKYDKQEQRFYCILTLKKETVH</sequence>
<organism evidence="1 2">
    <name type="scientific">Enterococcus hirae (strain ATCC 9790 / DSM 20160 / JCM 8729 / LMG 6399 / NBRC 3181 / NCIMB 6459 / NCDO 1258 / NCTC 12367 / WDCM 00089 / R)</name>
    <dbReference type="NCBI Taxonomy" id="768486"/>
    <lineage>
        <taxon>Bacteria</taxon>
        <taxon>Bacillati</taxon>
        <taxon>Bacillota</taxon>
        <taxon>Bacilli</taxon>
        <taxon>Lactobacillales</taxon>
        <taxon>Enterococcaceae</taxon>
        <taxon>Enterococcus</taxon>
    </lineage>
</organism>
<dbReference type="KEGG" id="ehr:EHR_10430"/>
<dbReference type="HOGENOM" id="CLU_3025191_0_0_9"/>
<evidence type="ECO:0000313" key="1">
    <source>
        <dbReference type="EMBL" id="AFM70978.1"/>
    </source>
</evidence>
<dbReference type="EMBL" id="CP003504">
    <property type="protein sequence ID" value="AFM70978.1"/>
    <property type="molecule type" value="Genomic_DNA"/>
</dbReference>
<gene>
    <name evidence="1" type="ordered locus">EHR_10430</name>
</gene>
<name>I6SE87_ENTHA</name>
<dbReference type="InterPro" id="IPR036890">
    <property type="entry name" value="HATPase_C_sf"/>
</dbReference>